<feature type="region of interest" description="Disordered" evidence="1">
    <location>
        <begin position="1"/>
        <end position="23"/>
    </location>
</feature>
<evidence type="ECO:0000256" key="1">
    <source>
        <dbReference type="SAM" id="MobiDB-lite"/>
    </source>
</evidence>
<gene>
    <name evidence="2 3" type="primary">Eif2b1</name>
</gene>
<reference evidence="2" key="4">
    <citation type="submission" date="2025-09" db="UniProtKB">
        <authorList>
            <consortium name="Ensembl"/>
        </authorList>
    </citation>
    <scope>IDENTIFICATION</scope>
    <source>
        <strain evidence="2">C57BL/6J</strain>
    </source>
</reference>
<protein>
    <submittedName>
        <fullName evidence="2">Eukaryotic translation initiation factor 2B, subunit alpha</fullName>
    </submittedName>
</protein>
<dbReference type="ExpressionAtlas" id="D6RI38">
    <property type="expression patterns" value="baseline and differential"/>
</dbReference>
<dbReference type="Ensembl" id="ENSMUST00000135163.2">
    <property type="protein sequence ID" value="ENSMUSP00000120745.2"/>
    <property type="gene ID" value="ENSMUSG00000029388.15"/>
</dbReference>
<organism evidence="2 4">
    <name type="scientific">Mus musculus</name>
    <name type="common">Mouse</name>
    <dbReference type="NCBI Taxonomy" id="10090"/>
    <lineage>
        <taxon>Eukaryota</taxon>
        <taxon>Metazoa</taxon>
        <taxon>Chordata</taxon>
        <taxon>Craniata</taxon>
        <taxon>Vertebrata</taxon>
        <taxon>Euteleostomi</taxon>
        <taxon>Mammalia</taxon>
        <taxon>Eutheria</taxon>
        <taxon>Euarchontoglires</taxon>
        <taxon>Glires</taxon>
        <taxon>Rodentia</taxon>
        <taxon>Myomorpha</taxon>
        <taxon>Muroidea</taxon>
        <taxon>Muridae</taxon>
        <taxon>Murinae</taxon>
        <taxon>Mus</taxon>
        <taxon>Mus</taxon>
    </lineage>
</organism>
<dbReference type="Bgee" id="ENSMUSG00000029388">
    <property type="expression patterns" value="Expressed in animal zygote and 286 other cell types or tissues"/>
</dbReference>
<name>D6RI38_MOUSE</name>
<evidence type="ECO:0000313" key="2">
    <source>
        <dbReference type="Ensembl" id="ENSMUSP00000120745.2"/>
    </source>
</evidence>
<dbReference type="GeneTree" id="ENSGT00550000074853"/>
<keyword evidence="4" id="KW-1185">Reference proteome</keyword>
<dbReference type="AlphaFoldDB" id="D6RI38"/>
<dbReference type="VEuPathDB" id="HostDB:ENSMUSG00000029388"/>
<reference evidence="2 4" key="1">
    <citation type="journal article" date="2009" name="PLoS Biol.">
        <title>Lineage-specific biology revealed by a finished genome assembly of the mouse.</title>
        <authorList>
            <consortium name="Mouse Genome Sequencing Consortium"/>
            <person name="Church D.M."/>
            <person name="Goodstadt L."/>
            <person name="Hillier L.W."/>
            <person name="Zody M.C."/>
            <person name="Goldstein S."/>
            <person name="She X."/>
            <person name="Bult C.J."/>
            <person name="Agarwala R."/>
            <person name="Cherry J.L."/>
            <person name="DiCuccio M."/>
            <person name="Hlavina W."/>
            <person name="Kapustin Y."/>
            <person name="Meric P."/>
            <person name="Maglott D."/>
            <person name="Birtle Z."/>
            <person name="Marques A.C."/>
            <person name="Graves T."/>
            <person name="Zhou S."/>
            <person name="Teague B."/>
            <person name="Potamousis K."/>
            <person name="Churas C."/>
            <person name="Place M."/>
            <person name="Herschleb J."/>
            <person name="Runnheim R."/>
            <person name="Forrest D."/>
            <person name="Amos-Landgraf J."/>
            <person name="Schwartz D.C."/>
            <person name="Cheng Z."/>
            <person name="Lindblad-Toh K."/>
            <person name="Eichler E.E."/>
            <person name="Ponting C.P."/>
        </authorList>
    </citation>
    <scope>NUCLEOTIDE SEQUENCE [LARGE SCALE GENOMIC DNA]</scope>
    <source>
        <strain evidence="2 4">C57BL/6J</strain>
    </source>
</reference>
<evidence type="ECO:0000313" key="4">
    <source>
        <dbReference type="Proteomes" id="UP000000589"/>
    </source>
</evidence>
<accession>D6RI38</accession>
<dbReference type="AGR" id="MGI:2384802"/>
<reference evidence="2" key="3">
    <citation type="submission" date="2025-08" db="UniProtKB">
        <authorList>
            <consortium name="Ensembl"/>
        </authorList>
    </citation>
    <scope>IDENTIFICATION</scope>
    <source>
        <strain evidence="2">C57BL/6J</strain>
    </source>
</reference>
<dbReference type="HOGENOM" id="CLU_3224394_0_0_1"/>
<dbReference type="Antibodypedia" id="31819">
    <property type="antibodies" value="154 antibodies from 27 providers"/>
</dbReference>
<dbReference type="SMR" id="D6RI38"/>
<evidence type="ECO:0000313" key="3">
    <source>
        <dbReference type="MGI" id="MGI:2384802"/>
    </source>
</evidence>
<reference evidence="2 4" key="2">
    <citation type="journal article" date="2011" name="PLoS Biol.">
        <title>Modernizing reference genome assemblies.</title>
        <authorList>
            <person name="Church D.M."/>
            <person name="Schneider V.A."/>
            <person name="Graves T."/>
            <person name="Auger K."/>
            <person name="Cunningham F."/>
            <person name="Bouk N."/>
            <person name="Chen H.C."/>
            <person name="Agarwala R."/>
            <person name="McLaren W.M."/>
            <person name="Ritchie G.R."/>
            <person name="Albracht D."/>
            <person name="Kremitzki M."/>
            <person name="Rock S."/>
            <person name="Kotkiewicz H."/>
            <person name="Kremitzki C."/>
            <person name="Wollam A."/>
            <person name="Trani L."/>
            <person name="Fulton L."/>
            <person name="Fulton R."/>
            <person name="Matthews L."/>
            <person name="Whitehead S."/>
            <person name="Chow W."/>
            <person name="Torrance J."/>
            <person name="Dunn M."/>
            <person name="Harden G."/>
            <person name="Threadgold G."/>
            <person name="Wood J."/>
            <person name="Collins J."/>
            <person name="Heath P."/>
            <person name="Griffiths G."/>
            <person name="Pelan S."/>
            <person name="Grafham D."/>
            <person name="Eichler E.E."/>
            <person name="Weinstock G."/>
            <person name="Mardis E.R."/>
            <person name="Wilson R.K."/>
            <person name="Howe K."/>
            <person name="Flicek P."/>
            <person name="Hubbard T."/>
        </authorList>
    </citation>
    <scope>NUCLEOTIDE SEQUENCE [LARGE SCALE GENOMIC DNA]</scope>
    <source>
        <strain evidence="2 4">C57BL/6J</strain>
    </source>
</reference>
<dbReference type="MGI" id="MGI:2384802">
    <property type="gene designation" value="Eif2b1"/>
</dbReference>
<dbReference type="Proteomes" id="UP000000589">
    <property type="component" value="Chromosome 5"/>
</dbReference>
<sequence length="44" mass="4846">MEDGGECVNRAAGTHGPRPPHWQPELRANAFSLKVNCKHLCLCT</sequence>
<proteinExistence type="predicted"/>